<dbReference type="AlphaFoldDB" id="A0A1B6BX05"/>
<accession>A0A1B6BX05</accession>
<proteinExistence type="predicted"/>
<organism evidence="1">
    <name type="scientific">Clastoptera arizonana</name>
    <name type="common">Arizona spittle bug</name>
    <dbReference type="NCBI Taxonomy" id="38151"/>
    <lineage>
        <taxon>Eukaryota</taxon>
        <taxon>Metazoa</taxon>
        <taxon>Ecdysozoa</taxon>
        <taxon>Arthropoda</taxon>
        <taxon>Hexapoda</taxon>
        <taxon>Insecta</taxon>
        <taxon>Pterygota</taxon>
        <taxon>Neoptera</taxon>
        <taxon>Paraneoptera</taxon>
        <taxon>Hemiptera</taxon>
        <taxon>Auchenorrhyncha</taxon>
        <taxon>Cercopoidea</taxon>
        <taxon>Clastopteridae</taxon>
        <taxon>Clastoptera</taxon>
    </lineage>
</organism>
<protein>
    <submittedName>
        <fullName evidence="1">Uncharacterized protein</fullName>
    </submittedName>
</protein>
<dbReference type="EMBL" id="GEDC01031500">
    <property type="protein sequence ID" value="JAS05798.1"/>
    <property type="molecule type" value="Transcribed_RNA"/>
</dbReference>
<name>A0A1B6BX05_9HEMI</name>
<sequence length="105" mass="11880">MCKSNNTLHSLASYTVISLLSVNPIMQMEKNSDKKPIVPHIVLEDEPSSDVHKNLMESFQIFISKFKIGKKDEGTCNKVNVVHKNHHLIIYGNNMSKGILICMLK</sequence>
<reference evidence="1" key="1">
    <citation type="submission" date="2015-12" db="EMBL/GenBank/DDBJ databases">
        <title>De novo transcriptome assembly of four potential Pierce s Disease insect vectors from Arizona vineyards.</title>
        <authorList>
            <person name="Tassone E.E."/>
        </authorList>
    </citation>
    <scope>NUCLEOTIDE SEQUENCE</scope>
</reference>
<gene>
    <name evidence="1" type="ORF">g.720</name>
</gene>
<evidence type="ECO:0000313" key="1">
    <source>
        <dbReference type="EMBL" id="JAS05798.1"/>
    </source>
</evidence>